<proteinExistence type="inferred from homology"/>
<comment type="caution">
    <text evidence="4">Lacks conserved residue(s) required for the propagation of feature annotation.</text>
</comment>
<gene>
    <name evidence="5" type="primary">maf</name>
    <name evidence="5" type="ORF">CWD77_02595</name>
</gene>
<feature type="site" description="Important for substrate specificity" evidence="4">
    <location>
        <position position="69"/>
    </location>
</feature>
<comment type="cofactor">
    <cofactor evidence="1 4">
        <name>a divalent metal cation</name>
        <dbReference type="ChEBI" id="CHEBI:60240"/>
    </cofactor>
</comment>
<dbReference type="PANTHER" id="PTHR43213">
    <property type="entry name" value="BIFUNCTIONAL DTTP/UTP PYROPHOSPHATASE/METHYLTRANSFERASE PROTEIN-RELATED"/>
    <property type="match status" value="1"/>
</dbReference>
<comment type="similarity">
    <text evidence="4">Belongs to the Maf family. YhdE subfamily.</text>
</comment>
<comment type="subcellular location">
    <subcellularLocation>
        <location evidence="4">Cytoplasm</location>
    </subcellularLocation>
</comment>
<keyword evidence="2 4" id="KW-0378">Hydrolase</keyword>
<name>A0A2N0VJK8_9BACT</name>
<keyword evidence="6" id="KW-1185">Reference proteome</keyword>
<dbReference type="SUPFAM" id="SSF52972">
    <property type="entry name" value="ITPase-like"/>
    <property type="match status" value="1"/>
</dbReference>
<evidence type="ECO:0000313" key="5">
    <source>
        <dbReference type="EMBL" id="PKD44376.1"/>
    </source>
</evidence>
<dbReference type="Gene3D" id="3.90.950.10">
    <property type="match status" value="1"/>
</dbReference>
<feature type="site" description="Important for substrate specificity" evidence="4">
    <location>
        <position position="157"/>
    </location>
</feature>
<keyword evidence="4" id="KW-0963">Cytoplasm</keyword>
<evidence type="ECO:0000256" key="3">
    <source>
        <dbReference type="ARBA" id="ARBA00023080"/>
    </source>
</evidence>
<dbReference type="NCBIfam" id="TIGR00172">
    <property type="entry name" value="maf"/>
    <property type="match status" value="1"/>
</dbReference>
<dbReference type="InterPro" id="IPR003697">
    <property type="entry name" value="Maf-like"/>
</dbReference>
<sequence length="200" mass="22514">MEIILASASPRRSYLLKQINLNFTVSPSDIEEVMDDSMNPKELVQSLALQKGESVLQQHPNSFIIAADTIVSLNGSYLGKPQNKDDAKEMLARMSDQTHEVYSGVYLALTHQNGTLIKHRTFSEETKVTFGALEKSEIERYVSTGSPMDKAGSYGIQDDFGAVFVKKINGDYNNVVGFPLFKFYDQVKLHFPNVFKQLFY</sequence>
<evidence type="ECO:0000256" key="2">
    <source>
        <dbReference type="ARBA" id="ARBA00022801"/>
    </source>
</evidence>
<feature type="active site" description="Proton acceptor" evidence="4">
    <location>
        <position position="68"/>
    </location>
</feature>
<dbReference type="GO" id="GO:0009117">
    <property type="term" value="P:nucleotide metabolic process"/>
    <property type="evidence" value="ECO:0007669"/>
    <property type="project" value="UniProtKB-KW"/>
</dbReference>
<comment type="catalytic activity">
    <reaction evidence="4">
        <text>UTP + H2O = UMP + diphosphate + H(+)</text>
        <dbReference type="Rhea" id="RHEA:29395"/>
        <dbReference type="ChEBI" id="CHEBI:15377"/>
        <dbReference type="ChEBI" id="CHEBI:15378"/>
        <dbReference type="ChEBI" id="CHEBI:33019"/>
        <dbReference type="ChEBI" id="CHEBI:46398"/>
        <dbReference type="ChEBI" id="CHEBI:57865"/>
        <dbReference type="EC" id="3.6.1.9"/>
    </reaction>
</comment>
<comment type="function">
    <text evidence="4">Nucleoside triphosphate pyrophosphatase that hydrolyzes dTTP and UTP. May have a dual role in cell division arrest and in preventing the incorporation of modified nucleotides into cellular nucleic acids.</text>
</comment>
<dbReference type="GO" id="GO:0036218">
    <property type="term" value="F:dTTP diphosphatase activity"/>
    <property type="evidence" value="ECO:0007669"/>
    <property type="project" value="RHEA"/>
</dbReference>
<keyword evidence="3 4" id="KW-0546">Nucleotide metabolism</keyword>
<dbReference type="GO" id="GO:0005737">
    <property type="term" value="C:cytoplasm"/>
    <property type="evidence" value="ECO:0007669"/>
    <property type="project" value="UniProtKB-SubCell"/>
</dbReference>
<dbReference type="CDD" id="cd00555">
    <property type="entry name" value="Maf"/>
    <property type="match status" value="1"/>
</dbReference>
<organism evidence="5 6">
    <name type="scientific">Rhodohalobacter barkolensis</name>
    <dbReference type="NCBI Taxonomy" id="2053187"/>
    <lineage>
        <taxon>Bacteria</taxon>
        <taxon>Pseudomonadati</taxon>
        <taxon>Balneolota</taxon>
        <taxon>Balneolia</taxon>
        <taxon>Balneolales</taxon>
        <taxon>Balneolaceae</taxon>
        <taxon>Rhodohalobacter</taxon>
    </lineage>
</organism>
<dbReference type="Pfam" id="PF02545">
    <property type="entry name" value="Maf"/>
    <property type="match status" value="1"/>
</dbReference>
<comment type="catalytic activity">
    <reaction evidence="4">
        <text>dTTP + H2O = dTMP + diphosphate + H(+)</text>
        <dbReference type="Rhea" id="RHEA:28534"/>
        <dbReference type="ChEBI" id="CHEBI:15377"/>
        <dbReference type="ChEBI" id="CHEBI:15378"/>
        <dbReference type="ChEBI" id="CHEBI:33019"/>
        <dbReference type="ChEBI" id="CHEBI:37568"/>
        <dbReference type="ChEBI" id="CHEBI:63528"/>
        <dbReference type="EC" id="3.6.1.9"/>
    </reaction>
</comment>
<dbReference type="RefSeq" id="WP_101071668.1">
    <property type="nucleotide sequence ID" value="NZ_PISP01000001.1"/>
</dbReference>
<dbReference type="Proteomes" id="UP000233398">
    <property type="component" value="Unassembled WGS sequence"/>
</dbReference>
<dbReference type="InterPro" id="IPR029001">
    <property type="entry name" value="ITPase-like_fam"/>
</dbReference>
<dbReference type="PIRSF" id="PIRSF006305">
    <property type="entry name" value="Maf"/>
    <property type="match status" value="1"/>
</dbReference>
<evidence type="ECO:0000256" key="4">
    <source>
        <dbReference type="HAMAP-Rule" id="MF_00528"/>
    </source>
</evidence>
<reference evidence="5 6" key="1">
    <citation type="submission" date="2017-11" db="EMBL/GenBank/DDBJ databases">
        <title>Rhodohalobacter 15182 sp. nov., isolated from a salt lake.</title>
        <authorList>
            <person name="Han S."/>
        </authorList>
    </citation>
    <scope>NUCLEOTIDE SEQUENCE [LARGE SCALE GENOMIC DNA]</scope>
    <source>
        <strain evidence="5 6">15182</strain>
    </source>
</reference>
<dbReference type="HAMAP" id="MF_00528">
    <property type="entry name" value="Maf"/>
    <property type="match status" value="1"/>
</dbReference>
<dbReference type="PANTHER" id="PTHR43213:SF5">
    <property type="entry name" value="BIFUNCTIONAL DTTP_UTP PYROPHOSPHATASE_METHYLTRANSFERASE PROTEIN-RELATED"/>
    <property type="match status" value="1"/>
</dbReference>
<comment type="caution">
    <text evidence="5">The sequence shown here is derived from an EMBL/GenBank/DDBJ whole genome shotgun (WGS) entry which is preliminary data.</text>
</comment>
<feature type="site" description="Important for substrate specificity" evidence="4">
    <location>
        <position position="11"/>
    </location>
</feature>
<dbReference type="OrthoDB" id="9807767at2"/>
<evidence type="ECO:0000313" key="6">
    <source>
        <dbReference type="Proteomes" id="UP000233398"/>
    </source>
</evidence>
<dbReference type="GO" id="GO:0036221">
    <property type="term" value="F:UTP diphosphatase activity"/>
    <property type="evidence" value="ECO:0007669"/>
    <property type="project" value="RHEA"/>
</dbReference>
<evidence type="ECO:0000256" key="1">
    <source>
        <dbReference type="ARBA" id="ARBA00001968"/>
    </source>
</evidence>
<dbReference type="EMBL" id="PISP01000001">
    <property type="protein sequence ID" value="PKD44376.1"/>
    <property type="molecule type" value="Genomic_DNA"/>
</dbReference>
<dbReference type="EC" id="3.6.1.9" evidence="4"/>
<accession>A0A2N0VJK8</accession>
<protein>
    <recommendedName>
        <fullName evidence="4">dTTP/UTP pyrophosphatase</fullName>
        <shortName evidence="4">dTTPase/UTPase</shortName>
        <ecNumber evidence="4">3.6.1.9</ecNumber>
    </recommendedName>
    <alternativeName>
        <fullName evidence="4">Nucleoside triphosphate pyrophosphatase</fullName>
    </alternativeName>
    <alternativeName>
        <fullName evidence="4">Nucleotide pyrophosphatase</fullName>
        <shortName evidence="4">Nucleotide PPase</shortName>
    </alternativeName>
</protein>
<dbReference type="AlphaFoldDB" id="A0A2N0VJK8"/>